<dbReference type="STRING" id="1409788.NC99_35290"/>
<proteinExistence type="predicted"/>
<dbReference type="RefSeq" id="WP_157624980.1">
    <property type="nucleotide sequence ID" value="NZ_LGIA01000181.1"/>
</dbReference>
<name>A0A0L8V592_9BACT</name>
<feature type="transmembrane region" description="Helical" evidence="1">
    <location>
        <begin position="12"/>
        <end position="29"/>
    </location>
</feature>
<keyword evidence="1" id="KW-0472">Membrane</keyword>
<organism evidence="2 3">
    <name type="scientific">Sunxiuqinia dokdonensis</name>
    <dbReference type="NCBI Taxonomy" id="1409788"/>
    <lineage>
        <taxon>Bacteria</taxon>
        <taxon>Pseudomonadati</taxon>
        <taxon>Bacteroidota</taxon>
        <taxon>Bacteroidia</taxon>
        <taxon>Marinilabiliales</taxon>
        <taxon>Prolixibacteraceae</taxon>
        <taxon>Sunxiuqinia</taxon>
    </lineage>
</organism>
<dbReference type="EMBL" id="LGIA01000181">
    <property type="protein sequence ID" value="KOH43609.1"/>
    <property type="molecule type" value="Genomic_DNA"/>
</dbReference>
<keyword evidence="1" id="KW-0812">Transmembrane</keyword>
<feature type="transmembrane region" description="Helical" evidence="1">
    <location>
        <begin position="77"/>
        <end position="99"/>
    </location>
</feature>
<sequence>MERQAFLTLTSSSQWILFVAIGLIIFSWVEKKRLYQQLGQGAFVLLALFALWILLTDQIVVPAVLPDQVVPVEARALSYFSGLAINGVVAVVAFFLGQVKPRWARFFNMALVVIGLVLFFMVYQLQRV</sequence>
<dbReference type="OrthoDB" id="1122252at2"/>
<dbReference type="AlphaFoldDB" id="A0A0L8V592"/>
<gene>
    <name evidence="2" type="ORF">NC99_35290</name>
</gene>
<comment type="caution">
    <text evidence="2">The sequence shown here is derived from an EMBL/GenBank/DDBJ whole genome shotgun (WGS) entry which is preliminary data.</text>
</comment>
<accession>A0A0L8V592</accession>
<keyword evidence="1" id="KW-1133">Transmembrane helix</keyword>
<evidence type="ECO:0000313" key="3">
    <source>
        <dbReference type="Proteomes" id="UP000036958"/>
    </source>
</evidence>
<feature type="transmembrane region" description="Helical" evidence="1">
    <location>
        <begin position="106"/>
        <end position="125"/>
    </location>
</feature>
<feature type="transmembrane region" description="Helical" evidence="1">
    <location>
        <begin position="41"/>
        <end position="65"/>
    </location>
</feature>
<keyword evidence="3" id="KW-1185">Reference proteome</keyword>
<dbReference type="Proteomes" id="UP000036958">
    <property type="component" value="Unassembled WGS sequence"/>
</dbReference>
<evidence type="ECO:0000256" key="1">
    <source>
        <dbReference type="SAM" id="Phobius"/>
    </source>
</evidence>
<evidence type="ECO:0000313" key="2">
    <source>
        <dbReference type="EMBL" id="KOH43609.1"/>
    </source>
</evidence>
<protein>
    <submittedName>
        <fullName evidence="2">Uncharacterized protein</fullName>
    </submittedName>
</protein>
<reference evidence="3" key="1">
    <citation type="submission" date="2015-07" db="EMBL/GenBank/DDBJ databases">
        <title>Genome sequencing of Sunxiuqinia dokdonensis strain SK.</title>
        <authorList>
            <person name="Ahn S."/>
            <person name="Kim B.-C."/>
        </authorList>
    </citation>
    <scope>NUCLEOTIDE SEQUENCE [LARGE SCALE GENOMIC DNA]</scope>
    <source>
        <strain evidence="3">SK</strain>
    </source>
</reference>